<reference evidence="8" key="1">
    <citation type="submission" date="2020-10" db="EMBL/GenBank/DDBJ databases">
        <authorList>
            <person name="Gilroy R."/>
        </authorList>
    </citation>
    <scope>NUCLEOTIDE SEQUENCE</scope>
    <source>
        <strain evidence="8">ChiHcec3-6078</strain>
    </source>
</reference>
<comment type="cofactor">
    <cofactor evidence="1">
        <name>[4Fe-4S] cluster</name>
        <dbReference type="ChEBI" id="CHEBI:49883"/>
    </cofactor>
</comment>
<evidence type="ECO:0000313" key="8">
    <source>
        <dbReference type="EMBL" id="HIU25550.1"/>
    </source>
</evidence>
<evidence type="ECO:0000259" key="7">
    <source>
        <dbReference type="PROSITE" id="PS51918"/>
    </source>
</evidence>
<proteinExistence type="predicted"/>
<dbReference type="Gene3D" id="3.80.30.20">
    <property type="entry name" value="tm_1862 like domain"/>
    <property type="match status" value="1"/>
</dbReference>
<evidence type="ECO:0000256" key="3">
    <source>
        <dbReference type="ARBA" id="ARBA00022691"/>
    </source>
</evidence>
<feature type="domain" description="Radical SAM core" evidence="7">
    <location>
        <begin position="30"/>
        <end position="269"/>
    </location>
</feature>
<dbReference type="Pfam" id="PF16199">
    <property type="entry name" value="Radical_SAM_C"/>
    <property type="match status" value="1"/>
</dbReference>
<dbReference type="InterPro" id="IPR023404">
    <property type="entry name" value="rSAM_horseshoe"/>
</dbReference>
<accession>A0A9D1L638</accession>
<dbReference type="InterPro" id="IPR039661">
    <property type="entry name" value="ELP3"/>
</dbReference>
<keyword evidence="3" id="KW-0949">S-adenosyl-L-methionine</keyword>
<sequence>MNGNREPLIFDTSDGQELRINTINTYLKRRFGQKTVKLSIDGGFTCPNRDGSKGYGGCLFCSAEGSGDMADGSGDIKKDLENQIALLSGKWPDAAYIAYFQSHTNTYAPAALLRKKYMAAISHPGIKGIAIATRPDCIPDDVLDLLCEVREKNFMWVELGLQTIHSSTAEAMNLCYTLADYEDALSRLMSKKIPVVTHLILGLPGESREMMLQSVRYAGGSDIFGIKLHMLNLVRGSAMEKSFPGYVSFDSMDEYVDLVISALELISPRITVHRITADAPRATLISPWWSYKKRTLLNTVHKEMKARDTWQGRLYSSGPSRPSL</sequence>
<dbReference type="SUPFAM" id="SSF102114">
    <property type="entry name" value="Radical SAM enzymes"/>
    <property type="match status" value="1"/>
</dbReference>
<dbReference type="SMART" id="SM00729">
    <property type="entry name" value="Elp3"/>
    <property type="match status" value="1"/>
</dbReference>
<keyword evidence="5" id="KW-0408">Iron</keyword>
<gene>
    <name evidence="8" type="ORF">IAC50_03485</name>
</gene>
<evidence type="ECO:0000313" key="9">
    <source>
        <dbReference type="Proteomes" id="UP000824090"/>
    </source>
</evidence>
<dbReference type="InterPro" id="IPR005911">
    <property type="entry name" value="YhcC-like"/>
</dbReference>
<name>A0A9D1L638_9FIRM</name>
<evidence type="ECO:0000256" key="2">
    <source>
        <dbReference type="ARBA" id="ARBA00022485"/>
    </source>
</evidence>
<dbReference type="PANTHER" id="PTHR11135">
    <property type="entry name" value="HISTONE ACETYLTRANSFERASE-RELATED"/>
    <property type="match status" value="1"/>
</dbReference>
<dbReference type="PROSITE" id="PS51918">
    <property type="entry name" value="RADICAL_SAM"/>
    <property type="match status" value="1"/>
</dbReference>
<organism evidence="8 9">
    <name type="scientific">Candidatus Allocopromorpha excrementigallinarum</name>
    <dbReference type="NCBI Taxonomy" id="2840742"/>
    <lineage>
        <taxon>Bacteria</taxon>
        <taxon>Bacillati</taxon>
        <taxon>Bacillota</taxon>
        <taxon>Clostridia</taxon>
        <taxon>Eubacteriales</taxon>
        <taxon>Eubacteriaceae</taxon>
        <taxon>Eubacteriaceae incertae sedis</taxon>
        <taxon>Candidatus Allocopromorpha</taxon>
    </lineage>
</organism>
<dbReference type="Proteomes" id="UP000824090">
    <property type="component" value="Unassembled WGS sequence"/>
</dbReference>
<dbReference type="InterPro" id="IPR006638">
    <property type="entry name" value="Elp3/MiaA/NifB-like_rSAM"/>
</dbReference>
<dbReference type="InterPro" id="IPR032432">
    <property type="entry name" value="Radical_SAM_C"/>
</dbReference>
<evidence type="ECO:0000256" key="1">
    <source>
        <dbReference type="ARBA" id="ARBA00001966"/>
    </source>
</evidence>
<evidence type="ECO:0000256" key="6">
    <source>
        <dbReference type="ARBA" id="ARBA00023014"/>
    </source>
</evidence>
<dbReference type="GO" id="GO:0051539">
    <property type="term" value="F:4 iron, 4 sulfur cluster binding"/>
    <property type="evidence" value="ECO:0007669"/>
    <property type="project" value="UniProtKB-KW"/>
</dbReference>
<dbReference type="SFLD" id="SFLDS00029">
    <property type="entry name" value="Radical_SAM"/>
    <property type="match status" value="1"/>
</dbReference>
<comment type="caution">
    <text evidence="8">The sequence shown here is derived from an EMBL/GenBank/DDBJ whole genome shotgun (WGS) entry which is preliminary data.</text>
</comment>
<dbReference type="SFLD" id="SFLDG01086">
    <property type="entry name" value="elongater_protein-like"/>
    <property type="match status" value="1"/>
</dbReference>
<dbReference type="InterPro" id="IPR007197">
    <property type="entry name" value="rSAM"/>
</dbReference>
<dbReference type="GO" id="GO:0046872">
    <property type="term" value="F:metal ion binding"/>
    <property type="evidence" value="ECO:0007669"/>
    <property type="project" value="UniProtKB-KW"/>
</dbReference>
<keyword evidence="2" id="KW-0004">4Fe-4S</keyword>
<dbReference type="SFLD" id="SFLDG01091">
    <property type="entry name" value="uncharacterized_CHP01210-like"/>
    <property type="match status" value="1"/>
</dbReference>
<dbReference type="GO" id="GO:0003824">
    <property type="term" value="F:catalytic activity"/>
    <property type="evidence" value="ECO:0007669"/>
    <property type="project" value="InterPro"/>
</dbReference>
<dbReference type="InterPro" id="IPR058240">
    <property type="entry name" value="rSAM_sf"/>
</dbReference>
<keyword evidence="6" id="KW-0411">Iron-sulfur</keyword>
<protein>
    <submittedName>
        <fullName evidence="8">TIGR01212 family radical SAM protein</fullName>
    </submittedName>
</protein>
<keyword evidence="4" id="KW-0479">Metal-binding</keyword>
<dbReference type="EMBL" id="DVMP01000070">
    <property type="protein sequence ID" value="HIU25550.1"/>
    <property type="molecule type" value="Genomic_DNA"/>
</dbReference>
<evidence type="ECO:0000256" key="4">
    <source>
        <dbReference type="ARBA" id="ARBA00022723"/>
    </source>
</evidence>
<evidence type="ECO:0000256" key="5">
    <source>
        <dbReference type="ARBA" id="ARBA00023004"/>
    </source>
</evidence>
<dbReference type="Pfam" id="PF04055">
    <property type="entry name" value="Radical_SAM"/>
    <property type="match status" value="1"/>
</dbReference>
<dbReference type="NCBIfam" id="TIGR01212">
    <property type="entry name" value="TIGR01212 family radical SAM protein"/>
    <property type="match status" value="1"/>
</dbReference>
<dbReference type="PANTHER" id="PTHR11135:SF1">
    <property type="entry name" value="PROTEIN YHCC"/>
    <property type="match status" value="1"/>
</dbReference>
<reference evidence="8" key="2">
    <citation type="journal article" date="2021" name="PeerJ">
        <title>Extensive microbial diversity within the chicken gut microbiome revealed by metagenomics and culture.</title>
        <authorList>
            <person name="Gilroy R."/>
            <person name="Ravi A."/>
            <person name="Getino M."/>
            <person name="Pursley I."/>
            <person name="Horton D.L."/>
            <person name="Alikhan N.F."/>
            <person name="Baker D."/>
            <person name="Gharbi K."/>
            <person name="Hall N."/>
            <person name="Watson M."/>
            <person name="Adriaenssens E.M."/>
            <person name="Foster-Nyarko E."/>
            <person name="Jarju S."/>
            <person name="Secka A."/>
            <person name="Antonio M."/>
            <person name="Oren A."/>
            <person name="Chaudhuri R.R."/>
            <person name="La Ragione R."/>
            <person name="Hildebrand F."/>
            <person name="Pallen M.J."/>
        </authorList>
    </citation>
    <scope>NUCLEOTIDE SEQUENCE</scope>
    <source>
        <strain evidence="8">ChiHcec3-6078</strain>
    </source>
</reference>
<dbReference type="AlphaFoldDB" id="A0A9D1L638"/>